<evidence type="ECO:0000256" key="2">
    <source>
        <dbReference type="ARBA" id="ARBA00022801"/>
    </source>
</evidence>
<dbReference type="PANTHER" id="PTHR47960">
    <property type="entry name" value="DEAD-BOX ATP-DEPENDENT RNA HELICASE 50"/>
    <property type="match status" value="1"/>
</dbReference>
<dbReference type="EMBL" id="JAYDYQ010002688">
    <property type="protein sequence ID" value="KAK4476575.1"/>
    <property type="molecule type" value="Genomic_DNA"/>
</dbReference>
<evidence type="ECO:0000256" key="5">
    <source>
        <dbReference type="SAM" id="Phobius"/>
    </source>
</evidence>
<reference evidence="6 7" key="1">
    <citation type="journal article" date="2023" name="bioRxiv">
        <title>Genome report: Whole genome sequence and annotation of Penstemon davidsonii.</title>
        <authorList>
            <person name="Ostevik K.L."/>
            <person name="Alabady M."/>
            <person name="Zhang M."/>
            <person name="Rausher M.D."/>
        </authorList>
    </citation>
    <scope>NUCLEOTIDE SEQUENCE [LARGE SCALE GENOMIC DNA]</scope>
    <source>
        <strain evidence="6">DNT005</strain>
        <tissue evidence="6">Whole leaf</tissue>
    </source>
</reference>
<evidence type="ECO:0000256" key="3">
    <source>
        <dbReference type="ARBA" id="ARBA00022806"/>
    </source>
</evidence>
<gene>
    <name evidence="6" type="ORF">RD792_015732</name>
</gene>
<evidence type="ECO:0000313" key="7">
    <source>
        <dbReference type="Proteomes" id="UP001291926"/>
    </source>
</evidence>
<keyword evidence="1" id="KW-0547">Nucleotide-binding</keyword>
<keyword evidence="2" id="KW-0378">Hydrolase</keyword>
<dbReference type="InterPro" id="IPR027417">
    <property type="entry name" value="P-loop_NTPase"/>
</dbReference>
<evidence type="ECO:0000313" key="6">
    <source>
        <dbReference type="EMBL" id="KAK4476575.1"/>
    </source>
</evidence>
<dbReference type="Gene3D" id="3.40.50.300">
    <property type="entry name" value="P-loop containing nucleotide triphosphate hydrolases"/>
    <property type="match status" value="1"/>
</dbReference>
<keyword evidence="5" id="KW-1133">Transmembrane helix</keyword>
<organism evidence="6 7">
    <name type="scientific">Penstemon davidsonii</name>
    <dbReference type="NCBI Taxonomy" id="160366"/>
    <lineage>
        <taxon>Eukaryota</taxon>
        <taxon>Viridiplantae</taxon>
        <taxon>Streptophyta</taxon>
        <taxon>Embryophyta</taxon>
        <taxon>Tracheophyta</taxon>
        <taxon>Spermatophyta</taxon>
        <taxon>Magnoliopsida</taxon>
        <taxon>eudicotyledons</taxon>
        <taxon>Gunneridae</taxon>
        <taxon>Pentapetalae</taxon>
        <taxon>asterids</taxon>
        <taxon>lamiids</taxon>
        <taxon>Lamiales</taxon>
        <taxon>Plantaginaceae</taxon>
        <taxon>Cheloneae</taxon>
        <taxon>Penstemon</taxon>
    </lineage>
</organism>
<name>A0ABR0CIM7_9LAMI</name>
<keyword evidence="3" id="KW-0347">Helicase</keyword>
<protein>
    <submittedName>
        <fullName evidence="6">Uncharacterized protein</fullName>
    </submittedName>
</protein>
<comment type="caution">
    <text evidence="6">The sequence shown here is derived from an EMBL/GenBank/DDBJ whole genome shotgun (WGS) entry which is preliminary data.</text>
</comment>
<feature type="transmembrane region" description="Helical" evidence="5">
    <location>
        <begin position="12"/>
        <end position="29"/>
    </location>
</feature>
<keyword evidence="5" id="KW-0812">Transmembrane</keyword>
<sequence>MLRCSKIIATEYFMTSGMVLAGILFAPVGRSGRFGHLGLAVNLITYEDRFNLYRIEQELGTEIKQIPPHIDQGIYCR</sequence>
<keyword evidence="5" id="KW-0472">Membrane</keyword>
<dbReference type="SUPFAM" id="SSF52540">
    <property type="entry name" value="P-loop containing nucleoside triphosphate hydrolases"/>
    <property type="match status" value="1"/>
</dbReference>
<proteinExistence type="predicted"/>
<keyword evidence="7" id="KW-1185">Reference proteome</keyword>
<evidence type="ECO:0000256" key="1">
    <source>
        <dbReference type="ARBA" id="ARBA00022741"/>
    </source>
</evidence>
<keyword evidence="4" id="KW-0067">ATP-binding</keyword>
<accession>A0ABR0CIM7</accession>
<evidence type="ECO:0000256" key="4">
    <source>
        <dbReference type="ARBA" id="ARBA00022840"/>
    </source>
</evidence>
<dbReference type="Proteomes" id="UP001291926">
    <property type="component" value="Unassembled WGS sequence"/>
</dbReference>